<evidence type="ECO:0000256" key="9">
    <source>
        <dbReference type="ARBA" id="ARBA00048212"/>
    </source>
</evidence>
<dbReference type="InterPro" id="IPR001544">
    <property type="entry name" value="Aminotrans_IV"/>
</dbReference>
<dbReference type="Pfam" id="PF01063">
    <property type="entry name" value="Aminotran_4"/>
    <property type="match status" value="1"/>
</dbReference>
<evidence type="ECO:0000256" key="6">
    <source>
        <dbReference type="ARBA" id="ARBA00022576"/>
    </source>
</evidence>
<evidence type="ECO:0000256" key="10">
    <source>
        <dbReference type="ARBA" id="ARBA00048798"/>
    </source>
</evidence>
<dbReference type="Gene3D" id="3.30.470.10">
    <property type="match status" value="1"/>
</dbReference>
<evidence type="ECO:0000313" key="14">
    <source>
        <dbReference type="Proteomes" id="UP000222310"/>
    </source>
</evidence>
<proteinExistence type="inferred from homology"/>
<comment type="pathway">
    <text evidence="3 12">Amino-acid biosynthesis; L-valine biosynthesis; L-valine from pyruvate: step 4/4.</text>
</comment>
<evidence type="ECO:0000256" key="8">
    <source>
        <dbReference type="ARBA" id="ARBA00022898"/>
    </source>
</evidence>
<dbReference type="CDD" id="cd00449">
    <property type="entry name" value="PLPDE_IV"/>
    <property type="match status" value="1"/>
</dbReference>
<evidence type="ECO:0000256" key="12">
    <source>
        <dbReference type="RuleBase" id="RU364094"/>
    </source>
</evidence>
<comment type="similarity">
    <text evidence="5 12">Belongs to the class-IV pyridoxal-phosphate-dependent aminotransferase family.</text>
</comment>
<dbReference type="GO" id="GO:0009082">
    <property type="term" value="P:branched-chain amino acid biosynthetic process"/>
    <property type="evidence" value="ECO:0007669"/>
    <property type="project" value="UniProtKB-KW"/>
</dbReference>
<evidence type="ECO:0000256" key="11">
    <source>
        <dbReference type="ARBA" id="ARBA00049229"/>
    </source>
</evidence>
<dbReference type="NCBIfam" id="TIGR01122">
    <property type="entry name" value="ilvE_I"/>
    <property type="match status" value="1"/>
</dbReference>
<protein>
    <recommendedName>
        <fullName evidence="12">Branched-chain-amino-acid aminotransferase</fullName>
        <shortName evidence="12">BCAT</shortName>
        <ecNumber evidence="12">2.6.1.42</ecNumber>
    </recommendedName>
</protein>
<dbReference type="PANTHER" id="PTHR42743:SF4">
    <property type="entry name" value="BRANCHED-CHAIN-AMINO-ACID AMINOTRANSFERASE-RELATED"/>
    <property type="match status" value="1"/>
</dbReference>
<dbReference type="FunFam" id="3.20.10.10:FF:000002">
    <property type="entry name" value="D-alanine aminotransferase"/>
    <property type="match status" value="1"/>
</dbReference>
<dbReference type="Gene3D" id="3.20.10.10">
    <property type="entry name" value="D-amino Acid Aminotransferase, subunit A, domain 2"/>
    <property type="match status" value="1"/>
</dbReference>
<comment type="pathway">
    <text evidence="4 12">Amino-acid biosynthesis; L-leucine biosynthesis; L-leucine from 3-methyl-2-oxobutanoate: step 4/4.</text>
</comment>
<comment type="catalytic activity">
    <reaction evidence="10 12">
        <text>L-isoleucine + 2-oxoglutarate = (S)-3-methyl-2-oxopentanoate + L-glutamate</text>
        <dbReference type="Rhea" id="RHEA:24801"/>
        <dbReference type="ChEBI" id="CHEBI:16810"/>
        <dbReference type="ChEBI" id="CHEBI:29985"/>
        <dbReference type="ChEBI" id="CHEBI:35146"/>
        <dbReference type="ChEBI" id="CHEBI:58045"/>
        <dbReference type="EC" id="2.6.1.42"/>
    </reaction>
</comment>
<comment type="caution">
    <text evidence="13">The sequence shown here is derived from an EMBL/GenBank/DDBJ whole genome shotgun (WGS) entry which is preliminary data.</text>
</comment>
<evidence type="ECO:0000256" key="5">
    <source>
        <dbReference type="ARBA" id="ARBA00009320"/>
    </source>
</evidence>
<evidence type="ECO:0000256" key="4">
    <source>
        <dbReference type="ARBA" id="ARBA00005072"/>
    </source>
</evidence>
<comment type="catalytic activity">
    <reaction evidence="9 12">
        <text>L-valine + 2-oxoglutarate = 3-methyl-2-oxobutanoate + L-glutamate</text>
        <dbReference type="Rhea" id="RHEA:24813"/>
        <dbReference type="ChEBI" id="CHEBI:11851"/>
        <dbReference type="ChEBI" id="CHEBI:16810"/>
        <dbReference type="ChEBI" id="CHEBI:29985"/>
        <dbReference type="ChEBI" id="CHEBI:57762"/>
        <dbReference type="EC" id="2.6.1.42"/>
    </reaction>
</comment>
<gene>
    <name evidence="12" type="primary">ilvE</name>
    <name evidence="13" type="ORF">VF08_23035</name>
</gene>
<accession>A0A9Q5Z9C7</accession>
<keyword evidence="12" id="KW-0028">Amino-acid biosynthesis</keyword>
<dbReference type="EC" id="2.6.1.42" evidence="12"/>
<dbReference type="RefSeq" id="WP_099070572.1">
    <property type="nucleotide sequence ID" value="NZ_LAHD01000076.1"/>
</dbReference>
<dbReference type="SUPFAM" id="SSF56752">
    <property type="entry name" value="D-aminoacid aminotransferase-like PLP-dependent enzymes"/>
    <property type="match status" value="1"/>
</dbReference>
<evidence type="ECO:0000256" key="3">
    <source>
        <dbReference type="ARBA" id="ARBA00004931"/>
    </source>
</evidence>
<evidence type="ECO:0000256" key="2">
    <source>
        <dbReference type="ARBA" id="ARBA00004824"/>
    </source>
</evidence>
<dbReference type="InterPro" id="IPR005785">
    <property type="entry name" value="B_amino_transI"/>
</dbReference>
<sequence length="303" mass="34217">MTNRYIMINGDIVPYENATIHVASVAMKYGASVFEGIRGYWNSSNKTLNIFLLNEHIRRLLESMKLMRMKHNYSSKDISQFIENLVRHNLLKEDCYIRCAASIEGEGGIDVSDPVMLSIDAFPQSRKAKQQEGIHVSISSWIRISDTMMPPRIKCIANYQNGRLATLQAKADGYDNTILLNQNGKIAEAPTACIFLVKNGILITPSVTQGILESITRNFIIEIAEKLNLSCKQQDIDRSECYLADEIFLCGTGVEILPVVSVDRFTVGKGIIGNITNQLKLYYYDTVYEKEYNGSHYLYPVSF</sequence>
<dbReference type="InterPro" id="IPR050571">
    <property type="entry name" value="Class-IV_PLP-Dep_Aminotrnsfr"/>
</dbReference>
<comment type="catalytic activity">
    <reaction evidence="11 12">
        <text>L-leucine + 2-oxoglutarate = 4-methyl-2-oxopentanoate + L-glutamate</text>
        <dbReference type="Rhea" id="RHEA:18321"/>
        <dbReference type="ChEBI" id="CHEBI:16810"/>
        <dbReference type="ChEBI" id="CHEBI:17865"/>
        <dbReference type="ChEBI" id="CHEBI:29985"/>
        <dbReference type="ChEBI" id="CHEBI:57427"/>
        <dbReference type="EC" id="2.6.1.42"/>
    </reaction>
</comment>
<name>A0A9Q5Z9C7_NOSLI</name>
<dbReference type="InterPro" id="IPR043131">
    <property type="entry name" value="BCAT-like_N"/>
</dbReference>
<dbReference type="GeneID" id="57097982"/>
<organism evidence="13 14">
    <name type="scientific">Nostoc linckia z8</name>
    <dbReference type="NCBI Taxonomy" id="1628746"/>
    <lineage>
        <taxon>Bacteria</taxon>
        <taxon>Bacillati</taxon>
        <taxon>Cyanobacteriota</taxon>
        <taxon>Cyanophyceae</taxon>
        <taxon>Nostocales</taxon>
        <taxon>Nostocaceae</taxon>
        <taxon>Nostoc</taxon>
    </lineage>
</organism>
<dbReference type="InterPro" id="IPR043132">
    <property type="entry name" value="BCAT-like_C"/>
</dbReference>
<dbReference type="EMBL" id="LAHD01000076">
    <property type="protein sequence ID" value="PHK01023.1"/>
    <property type="molecule type" value="Genomic_DNA"/>
</dbReference>
<keyword evidence="8 12" id="KW-0663">Pyridoxal phosphate</keyword>
<dbReference type="GO" id="GO:0008652">
    <property type="term" value="P:amino acid biosynthetic process"/>
    <property type="evidence" value="ECO:0007669"/>
    <property type="project" value="UniProtKB-KW"/>
</dbReference>
<dbReference type="InterPro" id="IPR036038">
    <property type="entry name" value="Aminotransferase-like"/>
</dbReference>
<keyword evidence="12" id="KW-0100">Branched-chain amino acid biosynthesis</keyword>
<comment type="pathway">
    <text evidence="2 12">Amino-acid biosynthesis; L-isoleucine biosynthesis; L-isoleucine from 2-oxobutanoate: step 4/4.</text>
</comment>
<dbReference type="PANTHER" id="PTHR42743">
    <property type="entry name" value="AMINO-ACID AMINOTRANSFERASE"/>
    <property type="match status" value="1"/>
</dbReference>
<comment type="function">
    <text evidence="12">Acts on leucine, isoleucine and valine.</text>
</comment>
<comment type="cofactor">
    <cofactor evidence="1 12">
        <name>pyridoxal 5'-phosphate</name>
        <dbReference type="ChEBI" id="CHEBI:597326"/>
    </cofactor>
</comment>
<keyword evidence="6 12" id="KW-0032">Aminotransferase</keyword>
<reference evidence="13 14" key="1">
    <citation type="submission" date="2015-02" db="EMBL/GenBank/DDBJ databases">
        <title>Nostoc linckia genome annotation.</title>
        <authorList>
            <person name="Zhou Z."/>
        </authorList>
    </citation>
    <scope>NUCLEOTIDE SEQUENCE [LARGE SCALE GENOMIC DNA]</scope>
    <source>
        <strain evidence="14">z8</strain>
    </source>
</reference>
<dbReference type="NCBIfam" id="NF005146">
    <property type="entry name" value="PRK06606.1"/>
    <property type="match status" value="1"/>
</dbReference>
<dbReference type="AlphaFoldDB" id="A0A9Q5Z9C7"/>
<dbReference type="GO" id="GO:0004084">
    <property type="term" value="F:branched-chain-amino-acid transaminase activity"/>
    <property type="evidence" value="ECO:0007669"/>
    <property type="project" value="UniProtKB-EC"/>
</dbReference>
<evidence type="ECO:0000256" key="7">
    <source>
        <dbReference type="ARBA" id="ARBA00022679"/>
    </source>
</evidence>
<keyword evidence="7 12" id="KW-0808">Transferase</keyword>
<evidence type="ECO:0000256" key="1">
    <source>
        <dbReference type="ARBA" id="ARBA00001933"/>
    </source>
</evidence>
<dbReference type="Proteomes" id="UP000222310">
    <property type="component" value="Unassembled WGS sequence"/>
</dbReference>
<evidence type="ECO:0000313" key="13">
    <source>
        <dbReference type="EMBL" id="PHK01023.1"/>
    </source>
</evidence>